<dbReference type="InterPro" id="IPR003812">
    <property type="entry name" value="Fido"/>
</dbReference>
<dbReference type="PATRIC" id="fig|213585.10.peg.2671"/>
<dbReference type="STRING" id="213585.MSMAS_2104"/>
<dbReference type="Gene3D" id="1.10.3290.10">
    <property type="entry name" value="Fido-like domain"/>
    <property type="match status" value="1"/>
</dbReference>
<dbReference type="Gene3D" id="1.10.10.10">
    <property type="entry name" value="Winged helix-like DNA-binding domain superfamily/Winged helix DNA-binding domain"/>
    <property type="match status" value="1"/>
</dbReference>
<dbReference type="KEGG" id="mmj:MSMAS_2104"/>
<reference evidence="2 3" key="1">
    <citation type="submission" date="2014-07" db="EMBL/GenBank/DDBJ databases">
        <title>Methanogenic archaea and the global carbon cycle.</title>
        <authorList>
            <person name="Henriksen J.R."/>
            <person name="Luke J."/>
            <person name="Reinhart S."/>
            <person name="Benedict M.N."/>
            <person name="Youngblut N.D."/>
            <person name="Metcalf M.E."/>
            <person name="Whitaker R.J."/>
            <person name="Metcalf W.W."/>
        </authorList>
    </citation>
    <scope>NUCLEOTIDE SEQUENCE [LARGE SCALE GENOMIC DNA]</scope>
    <source>
        <strain evidence="2 3">S-6</strain>
    </source>
</reference>
<dbReference type="HOGENOM" id="CLU_047250_2_2_2"/>
<dbReference type="SUPFAM" id="SSF46785">
    <property type="entry name" value="Winged helix' DNA-binding domain"/>
    <property type="match status" value="1"/>
</dbReference>
<sequence length="362" mass="41128">MKGMTLFIGTKNRKISMFQPNFKYTNKIVRLLARIQAAREIILISPLIPAWERELQREALIKQTHHTTSIEGNQLTLEEVSLLIEGKDIPAGEKDKNEVKNYVDVLEYIDSLEESTSITEKIFLEIHRLTVKDILPAASAGNYRKVRVVVGNPKTGKITYVPPEPEEVPLLTRSLLEWLNSAEALDLMPAIQAGIAHYEIARIHPFLDGNGRTARALSTLILTKRGFDTKKFFALEEYYNEDRQAYYSALADADAKGGELTGWLEYFLFGIAVETSRVENTVKKLSSDRSMKEKFGQIGLSNRQIKAVGYLKEKGRITNKEYQELCDVSQPTANRDLQDMVDKNVLQQKGKKSQQIIYVLNF</sequence>
<accession>A0A0E3RM16</accession>
<evidence type="ECO:0000259" key="1">
    <source>
        <dbReference type="PROSITE" id="PS51459"/>
    </source>
</evidence>
<dbReference type="InterPro" id="IPR036597">
    <property type="entry name" value="Fido-like_dom_sf"/>
</dbReference>
<dbReference type="EMBL" id="CP009512">
    <property type="protein sequence ID" value="AKB65300.1"/>
    <property type="molecule type" value="Genomic_DNA"/>
</dbReference>
<gene>
    <name evidence="2" type="ORF">MSMAS_2104</name>
</gene>
<dbReference type="PROSITE" id="PS51459">
    <property type="entry name" value="FIDO"/>
    <property type="match status" value="1"/>
</dbReference>
<feature type="domain" description="Fido" evidence="1">
    <location>
        <begin position="118"/>
        <end position="269"/>
    </location>
</feature>
<dbReference type="PANTHER" id="PTHR13504">
    <property type="entry name" value="FIDO DOMAIN-CONTAINING PROTEIN DDB_G0283145"/>
    <property type="match status" value="1"/>
</dbReference>
<protein>
    <recommendedName>
        <fullName evidence="1">Fido domain-containing protein</fullName>
    </recommendedName>
</protein>
<organism evidence="2 3">
    <name type="scientific">Methanosarcina mazei S-6</name>
    <dbReference type="NCBI Taxonomy" id="213585"/>
    <lineage>
        <taxon>Archaea</taxon>
        <taxon>Methanobacteriati</taxon>
        <taxon>Methanobacteriota</taxon>
        <taxon>Stenosarchaea group</taxon>
        <taxon>Methanomicrobia</taxon>
        <taxon>Methanosarcinales</taxon>
        <taxon>Methanosarcinaceae</taxon>
        <taxon>Methanosarcina</taxon>
    </lineage>
</organism>
<dbReference type="PANTHER" id="PTHR13504:SF38">
    <property type="entry name" value="FIDO DOMAIN-CONTAINING PROTEIN"/>
    <property type="match status" value="1"/>
</dbReference>
<dbReference type="SUPFAM" id="SSF140931">
    <property type="entry name" value="Fic-like"/>
    <property type="match status" value="1"/>
</dbReference>
<dbReference type="AlphaFoldDB" id="A0A0E3RM16"/>
<name>A0A0E3RM16_METMZ</name>
<dbReference type="InterPro" id="IPR036390">
    <property type="entry name" value="WH_DNA-bd_sf"/>
</dbReference>
<proteinExistence type="predicted"/>
<dbReference type="Pfam" id="PF02661">
    <property type="entry name" value="Fic"/>
    <property type="match status" value="1"/>
</dbReference>
<dbReference type="InterPro" id="IPR036388">
    <property type="entry name" value="WH-like_DNA-bd_sf"/>
</dbReference>
<evidence type="ECO:0000313" key="2">
    <source>
        <dbReference type="EMBL" id="AKB65300.1"/>
    </source>
</evidence>
<dbReference type="Proteomes" id="UP000033097">
    <property type="component" value="Chromosome"/>
</dbReference>
<dbReference type="InterPro" id="IPR040198">
    <property type="entry name" value="Fido_containing"/>
</dbReference>
<evidence type="ECO:0000313" key="3">
    <source>
        <dbReference type="Proteomes" id="UP000033097"/>
    </source>
</evidence>